<name>A0ABV5SV39_9MICO</name>
<dbReference type="Proteomes" id="UP001589667">
    <property type="component" value="Unassembled WGS sequence"/>
</dbReference>
<dbReference type="InterPro" id="IPR005182">
    <property type="entry name" value="YdbS-like_PH"/>
</dbReference>
<reference evidence="4 5" key="1">
    <citation type="submission" date="2024-09" db="EMBL/GenBank/DDBJ databases">
        <authorList>
            <person name="Sun Q."/>
            <person name="Mori K."/>
        </authorList>
    </citation>
    <scope>NUCLEOTIDE SEQUENCE [LARGE SCALE GENOMIC DNA]</scope>
    <source>
        <strain evidence="4 5">JCM 14321</strain>
    </source>
</reference>
<gene>
    <name evidence="4" type="ORF">ACFFQV_14520</name>
</gene>
<evidence type="ECO:0000313" key="5">
    <source>
        <dbReference type="Proteomes" id="UP001589667"/>
    </source>
</evidence>
<feature type="transmembrane region" description="Helical" evidence="2">
    <location>
        <begin position="32"/>
        <end position="50"/>
    </location>
</feature>
<dbReference type="Pfam" id="PF03703">
    <property type="entry name" value="bPH_2"/>
    <property type="match status" value="1"/>
</dbReference>
<protein>
    <submittedName>
        <fullName evidence="4">PH domain-containing protein</fullName>
    </submittedName>
</protein>
<dbReference type="RefSeq" id="WP_157425294.1">
    <property type="nucleotide sequence ID" value="NZ_BAAANI010000003.1"/>
</dbReference>
<feature type="region of interest" description="Disordered" evidence="1">
    <location>
        <begin position="160"/>
        <end position="281"/>
    </location>
</feature>
<organism evidence="4 5">
    <name type="scientific">Agromyces lapidis</name>
    <dbReference type="NCBI Taxonomy" id="279574"/>
    <lineage>
        <taxon>Bacteria</taxon>
        <taxon>Bacillati</taxon>
        <taxon>Actinomycetota</taxon>
        <taxon>Actinomycetes</taxon>
        <taxon>Micrococcales</taxon>
        <taxon>Microbacteriaceae</taxon>
        <taxon>Agromyces</taxon>
    </lineage>
</organism>
<feature type="domain" description="YdbS-like PH" evidence="3">
    <location>
        <begin position="80"/>
        <end position="145"/>
    </location>
</feature>
<feature type="transmembrane region" description="Helical" evidence="2">
    <location>
        <begin position="56"/>
        <end position="75"/>
    </location>
</feature>
<keyword evidence="5" id="KW-1185">Reference proteome</keyword>
<keyword evidence="2" id="KW-1133">Transmembrane helix</keyword>
<sequence>MSLFDPHIERHLIADDGEVVIDEVHKHWASNVFAALEMAAAVPVLFLLAWLPSQLYWVPFFLSLFLVLHGGWRILQRRMDRFVITNMRVFRVHGILSQRIATMPIARILDISVHKPLIGRIFNYGHFIFESAAQDQGLREIRYVASPNQRGLTIQRVIQRAGLRGGPRPSAEERRSEPARISRERAERARAEQAALDERARAREEWDREQRSRDGRGAGDAREPRTEPVPVQATAPQGHQGWLSTHEQRQNAAAAGASSAEPDSARDQNDTAEMPWWRSSN</sequence>
<evidence type="ECO:0000256" key="1">
    <source>
        <dbReference type="SAM" id="MobiDB-lite"/>
    </source>
</evidence>
<feature type="compositionally biased region" description="Low complexity" evidence="1">
    <location>
        <begin position="252"/>
        <end position="262"/>
    </location>
</feature>
<accession>A0ABV5SV39</accession>
<comment type="caution">
    <text evidence="4">The sequence shown here is derived from an EMBL/GenBank/DDBJ whole genome shotgun (WGS) entry which is preliminary data.</text>
</comment>
<dbReference type="PANTHER" id="PTHR37938:SF1">
    <property type="entry name" value="BLL0215 PROTEIN"/>
    <property type="match status" value="1"/>
</dbReference>
<keyword evidence="2" id="KW-0812">Transmembrane</keyword>
<evidence type="ECO:0000256" key="2">
    <source>
        <dbReference type="SAM" id="Phobius"/>
    </source>
</evidence>
<keyword evidence="2" id="KW-0472">Membrane</keyword>
<evidence type="ECO:0000313" key="4">
    <source>
        <dbReference type="EMBL" id="MFB9643507.1"/>
    </source>
</evidence>
<dbReference type="PANTHER" id="PTHR37938">
    <property type="entry name" value="BLL0215 PROTEIN"/>
    <property type="match status" value="1"/>
</dbReference>
<proteinExistence type="predicted"/>
<feature type="compositionally biased region" description="Polar residues" evidence="1">
    <location>
        <begin position="234"/>
        <end position="245"/>
    </location>
</feature>
<feature type="compositionally biased region" description="Basic and acidic residues" evidence="1">
    <location>
        <begin position="170"/>
        <end position="226"/>
    </location>
</feature>
<evidence type="ECO:0000259" key="3">
    <source>
        <dbReference type="Pfam" id="PF03703"/>
    </source>
</evidence>
<dbReference type="EMBL" id="JBHMBL010000003">
    <property type="protein sequence ID" value="MFB9643507.1"/>
    <property type="molecule type" value="Genomic_DNA"/>
</dbReference>